<dbReference type="InParanoid" id="T1HCC5"/>
<protein>
    <recommendedName>
        <fullName evidence="10">Odorant receptor</fullName>
    </recommendedName>
</protein>
<dbReference type="PANTHER" id="PTHR21137:SF35">
    <property type="entry name" value="ODORANT RECEPTOR 19A-RELATED"/>
    <property type="match status" value="1"/>
</dbReference>
<dbReference type="GO" id="GO:0005886">
    <property type="term" value="C:plasma membrane"/>
    <property type="evidence" value="ECO:0007669"/>
    <property type="project" value="UniProtKB-SubCell"/>
</dbReference>
<evidence type="ECO:0000256" key="1">
    <source>
        <dbReference type="ARBA" id="ARBA00004651"/>
    </source>
</evidence>
<sequence>MAIAGENVFFRHVYLLRYLGVTIPSEGNPRGKTIRIYFLFIQIMLTINTIFQLLTIFLPDHELSDSAISLVLFLVSAVTQIKLLIVQMNILSLARLFEELDTPGASNNTTDMLRIVNQISRIYVAILVTLLGGWLAYPWLTGNFQLPMPYWLPFKINNIYKYLVVYSFVSIILAIECYTQEAVDTLLLLMAGQICRRLYQIRLALVTLGTEEPLRKRRWKRDKPPVDRLGLSVVKVAALSRDETLLKEFIREHVDIIRLIRTFDVILDDIFLAQVMQSTIVSTMYFFLASKSRDLVKDFPRLFVVLVATYIQFYIYCWLGQEITQHSDEIHRTLYLSEWYKCREKIQKSMVIIETFTKTHFKLEGGHLFSINLRTFVLVLRESFSYFMVLRAIFN</sequence>
<comment type="similarity">
    <text evidence="10">Belongs to the insect chemoreceptor superfamily. Heteromeric odorant receptor channel (TC 1.A.69) family.</text>
</comment>
<evidence type="ECO:0000256" key="9">
    <source>
        <dbReference type="ARBA" id="ARBA00023224"/>
    </source>
</evidence>
<dbReference type="Proteomes" id="UP000015103">
    <property type="component" value="Unassembled WGS sequence"/>
</dbReference>
<dbReference type="EnsemblMetazoa" id="RPRC001689-RA">
    <property type="protein sequence ID" value="RPRC001689-PA"/>
    <property type="gene ID" value="RPRC001689"/>
</dbReference>
<keyword evidence="12" id="KW-1185">Reference proteome</keyword>
<dbReference type="FunCoup" id="T1HCC5">
    <property type="interactions" value="83"/>
</dbReference>
<keyword evidence="7 10" id="KW-0472">Membrane</keyword>
<feature type="transmembrane region" description="Helical" evidence="10">
    <location>
        <begin position="66"/>
        <end position="85"/>
    </location>
</feature>
<dbReference type="AlphaFoldDB" id="T1HCC5"/>
<name>T1HCC5_RHOPR</name>
<organism evidence="11 12">
    <name type="scientific">Rhodnius prolixus</name>
    <name type="common">Triatomid bug</name>
    <dbReference type="NCBI Taxonomy" id="13249"/>
    <lineage>
        <taxon>Eukaryota</taxon>
        <taxon>Metazoa</taxon>
        <taxon>Ecdysozoa</taxon>
        <taxon>Arthropoda</taxon>
        <taxon>Hexapoda</taxon>
        <taxon>Insecta</taxon>
        <taxon>Pterygota</taxon>
        <taxon>Neoptera</taxon>
        <taxon>Paraneoptera</taxon>
        <taxon>Hemiptera</taxon>
        <taxon>Heteroptera</taxon>
        <taxon>Panheteroptera</taxon>
        <taxon>Cimicomorpha</taxon>
        <taxon>Reduviidae</taxon>
        <taxon>Triatominae</taxon>
        <taxon>Rhodnius</taxon>
    </lineage>
</organism>
<dbReference type="PANTHER" id="PTHR21137">
    <property type="entry name" value="ODORANT RECEPTOR"/>
    <property type="match status" value="1"/>
</dbReference>
<evidence type="ECO:0000256" key="10">
    <source>
        <dbReference type="RuleBase" id="RU351113"/>
    </source>
</evidence>
<proteinExistence type="inferred from homology"/>
<evidence type="ECO:0000256" key="6">
    <source>
        <dbReference type="ARBA" id="ARBA00022989"/>
    </source>
</evidence>
<dbReference type="InterPro" id="IPR004117">
    <property type="entry name" value="7tm6_olfct_rcpt"/>
</dbReference>
<dbReference type="HOGENOM" id="CLU_033399_6_0_1"/>
<evidence type="ECO:0000256" key="5">
    <source>
        <dbReference type="ARBA" id="ARBA00022725"/>
    </source>
</evidence>
<accession>T1HCC5</accession>
<dbReference type="GO" id="GO:0005549">
    <property type="term" value="F:odorant binding"/>
    <property type="evidence" value="ECO:0007669"/>
    <property type="project" value="InterPro"/>
</dbReference>
<comment type="caution">
    <text evidence="10">Lacks conserved residue(s) required for the propagation of feature annotation.</text>
</comment>
<evidence type="ECO:0000313" key="12">
    <source>
        <dbReference type="Proteomes" id="UP000015103"/>
    </source>
</evidence>
<evidence type="ECO:0000256" key="4">
    <source>
        <dbReference type="ARBA" id="ARBA00022692"/>
    </source>
</evidence>
<dbReference type="GO" id="GO:0007165">
    <property type="term" value="P:signal transduction"/>
    <property type="evidence" value="ECO:0007669"/>
    <property type="project" value="UniProtKB-KW"/>
</dbReference>
<keyword evidence="4 10" id="KW-0812">Transmembrane</keyword>
<dbReference type="GO" id="GO:0004984">
    <property type="term" value="F:olfactory receptor activity"/>
    <property type="evidence" value="ECO:0007669"/>
    <property type="project" value="InterPro"/>
</dbReference>
<dbReference type="Pfam" id="PF02949">
    <property type="entry name" value="7tm_6"/>
    <property type="match status" value="1"/>
</dbReference>
<comment type="subcellular location">
    <subcellularLocation>
        <location evidence="1 10">Cell membrane</location>
        <topology evidence="1 10">Multi-pass membrane protein</topology>
    </subcellularLocation>
</comment>
<feature type="transmembrane region" description="Helical" evidence="10">
    <location>
        <begin position="159"/>
        <end position="178"/>
    </location>
</feature>
<evidence type="ECO:0000256" key="8">
    <source>
        <dbReference type="ARBA" id="ARBA00023170"/>
    </source>
</evidence>
<dbReference type="eggNOG" id="ENOG502SSW2">
    <property type="taxonomic scope" value="Eukaryota"/>
</dbReference>
<feature type="transmembrane region" description="Helical" evidence="10">
    <location>
        <begin position="299"/>
        <end position="319"/>
    </location>
</feature>
<feature type="transmembrane region" description="Helical" evidence="10">
    <location>
        <begin position="266"/>
        <end position="287"/>
    </location>
</feature>
<keyword evidence="2" id="KW-1003">Cell membrane</keyword>
<evidence type="ECO:0000313" key="11">
    <source>
        <dbReference type="EnsemblMetazoa" id="RPRC001689-PA"/>
    </source>
</evidence>
<keyword evidence="6 10" id="KW-1133">Transmembrane helix</keyword>
<keyword evidence="3 10" id="KW-0716">Sensory transduction</keyword>
<dbReference type="EMBL" id="ACPB03004133">
    <property type="status" value="NOT_ANNOTATED_CDS"/>
    <property type="molecule type" value="Genomic_DNA"/>
</dbReference>
<dbReference type="VEuPathDB" id="VectorBase:RPRC001689"/>
<evidence type="ECO:0000256" key="7">
    <source>
        <dbReference type="ARBA" id="ARBA00023136"/>
    </source>
</evidence>
<evidence type="ECO:0000256" key="3">
    <source>
        <dbReference type="ARBA" id="ARBA00022606"/>
    </source>
</evidence>
<feature type="transmembrane region" description="Helical" evidence="10">
    <location>
        <begin position="122"/>
        <end position="139"/>
    </location>
</feature>
<keyword evidence="5 10" id="KW-0552">Olfaction</keyword>
<keyword evidence="8 10" id="KW-0675">Receptor</keyword>
<dbReference type="OMA" id="AGQICRR"/>
<keyword evidence="9 10" id="KW-0807">Transducer</keyword>
<reference evidence="11" key="1">
    <citation type="submission" date="2015-05" db="UniProtKB">
        <authorList>
            <consortium name="EnsemblMetazoa"/>
        </authorList>
    </citation>
    <scope>IDENTIFICATION</scope>
</reference>
<evidence type="ECO:0000256" key="2">
    <source>
        <dbReference type="ARBA" id="ARBA00022475"/>
    </source>
</evidence>
<feature type="transmembrane region" description="Helical" evidence="10">
    <location>
        <begin position="36"/>
        <end position="54"/>
    </location>
</feature>